<dbReference type="AlphaFoldDB" id="A0A914W8R6"/>
<proteinExistence type="inferred from homology"/>
<dbReference type="WBParaSite" id="PSAMB.scaffold327size56450.g4627.t1">
    <property type="protein sequence ID" value="PSAMB.scaffold327size56450.g4627.t1"/>
    <property type="gene ID" value="PSAMB.scaffold327size56450.g4627"/>
</dbReference>
<keyword evidence="2" id="KW-0325">Glycoprotein</keyword>
<evidence type="ECO:0000313" key="4">
    <source>
        <dbReference type="Proteomes" id="UP000887566"/>
    </source>
</evidence>
<evidence type="ECO:0000256" key="2">
    <source>
        <dbReference type="ARBA" id="ARBA00023180"/>
    </source>
</evidence>
<organism evidence="4 5">
    <name type="scientific">Plectus sambesii</name>
    <dbReference type="NCBI Taxonomy" id="2011161"/>
    <lineage>
        <taxon>Eukaryota</taxon>
        <taxon>Metazoa</taxon>
        <taxon>Ecdysozoa</taxon>
        <taxon>Nematoda</taxon>
        <taxon>Chromadorea</taxon>
        <taxon>Plectida</taxon>
        <taxon>Plectina</taxon>
        <taxon>Plectoidea</taxon>
        <taxon>Plectidae</taxon>
        <taxon>Plectus</taxon>
    </lineage>
</organism>
<keyword evidence="4" id="KW-1185">Reference proteome</keyword>
<dbReference type="PANTHER" id="PTHR13234:SF11">
    <property type="entry name" value="PRION-LIKE-(Q_N-RICH)-DOMAIN-BEARING PROTEIN"/>
    <property type="match status" value="1"/>
</dbReference>
<evidence type="ECO:0000313" key="5">
    <source>
        <dbReference type="WBParaSite" id="PSAMB.scaffold327size56450.g4627.t1"/>
    </source>
</evidence>
<feature type="chain" id="PRO_5037479833" evidence="3">
    <location>
        <begin position="17"/>
        <end position="228"/>
    </location>
</feature>
<dbReference type="GO" id="GO:0016671">
    <property type="term" value="F:oxidoreductase activity, acting on a sulfur group of donors, disulfide as acceptor"/>
    <property type="evidence" value="ECO:0007669"/>
    <property type="project" value="InterPro"/>
</dbReference>
<name>A0A914W8R6_9BILA</name>
<dbReference type="Proteomes" id="UP000887566">
    <property type="component" value="Unplaced"/>
</dbReference>
<evidence type="ECO:0000256" key="1">
    <source>
        <dbReference type="ARBA" id="ARBA00005679"/>
    </source>
</evidence>
<feature type="signal peptide" evidence="3">
    <location>
        <begin position="1"/>
        <end position="16"/>
    </location>
</feature>
<evidence type="ECO:0000256" key="3">
    <source>
        <dbReference type="SAM" id="SignalP"/>
    </source>
</evidence>
<dbReference type="InterPro" id="IPR004911">
    <property type="entry name" value="Interferon-induced_GILT"/>
</dbReference>
<keyword evidence="3" id="KW-0732">Signal</keyword>
<dbReference type="PANTHER" id="PTHR13234">
    <property type="entry name" value="GAMMA-INTERFERON INDUCIBLE LYSOSOMAL THIOL REDUCTASE GILT"/>
    <property type="match status" value="1"/>
</dbReference>
<comment type="similarity">
    <text evidence="1">Belongs to the GILT family.</text>
</comment>
<reference evidence="5" key="1">
    <citation type="submission" date="2022-11" db="UniProtKB">
        <authorList>
            <consortium name="WormBaseParasite"/>
        </authorList>
    </citation>
    <scope>IDENTIFICATION</scope>
</reference>
<dbReference type="Pfam" id="PF03227">
    <property type="entry name" value="GILT"/>
    <property type="match status" value="1"/>
</dbReference>
<sequence>MLLLTLVSCFIAVAQCCDIPPDFWCDSPESAERCHVQAQCANYKKSFMKPIKVTFIYESLCPYCQNYIARNLADLYGRHRSLIELEMVPWGNAVVNQDGSFTCNHGEKECESNRLQSCVLEVVKMKHSVPFIICFENALHTLDVNQALTHCSSTINHALPAIRACFDGPRGIELQRQAAARTEATRPYRISEVPYILINDYSPQPPANTVNIIALKNLLYKWAKEVRR</sequence>
<accession>A0A914W8R6</accession>
<protein>
    <submittedName>
        <fullName evidence="5">Saposin A-type domain-containing protein</fullName>
    </submittedName>
</protein>